<dbReference type="SUPFAM" id="SSF53098">
    <property type="entry name" value="Ribonuclease H-like"/>
    <property type="match status" value="1"/>
</dbReference>
<proteinExistence type="predicted"/>
<sequence length="432" mass="49367">MHVELHLARFSYYQHKQMEVVFPVDMRLPFSMLQNVLTISYDENLNPSLRQFGGRLLGDDEGPLLLRLMTSAVKEAGLMGMERWRYGSEIKWVQWVWKKGSGELARTWGQSLDQGCMLGDRWPQPDLDQEENHLDQEEKATRRERNFLASLDRSSVLFSNYLSRRTQCTRDSGASDHLFGNKDLFLYYTTSDLPTVTLANGSQLWLKDRSTGKTIGIGRESQGLYHLTSDSSPAVYIPLMLLSSFTIVWATLVSPSSRKMRLNNRAKSPFELVHTDVWGPCRTASTLGFQYFVTFIDDYSRLTCQGIFFSPIYFVYVSSWILHQSSYAHTPQQNGVAERKNRHLVETARQVFRQSHEVPLLGIFQTSEGLSCYSLRLIVLPIPIVSPPDAMPPRPLQVFIVALVSLLLSLFLRHLLTHFLSFGFTCPDSAFS</sequence>
<keyword evidence="1" id="KW-1133">Transmembrane helix</keyword>
<accession>A0A438JN14</accession>
<dbReference type="Proteomes" id="UP000288805">
    <property type="component" value="Unassembled WGS sequence"/>
</dbReference>
<feature type="transmembrane region" description="Helical" evidence="1">
    <location>
        <begin position="235"/>
        <end position="253"/>
    </location>
</feature>
<comment type="caution">
    <text evidence="2">The sequence shown here is derived from an EMBL/GenBank/DDBJ whole genome shotgun (WGS) entry which is preliminary data.</text>
</comment>
<dbReference type="InterPro" id="IPR012337">
    <property type="entry name" value="RNaseH-like_sf"/>
</dbReference>
<feature type="transmembrane region" description="Helical" evidence="1">
    <location>
        <begin position="396"/>
        <end position="416"/>
    </location>
</feature>
<dbReference type="AlphaFoldDB" id="A0A438JN14"/>
<dbReference type="InterPro" id="IPR036397">
    <property type="entry name" value="RNaseH_sf"/>
</dbReference>
<evidence type="ECO:0000256" key="1">
    <source>
        <dbReference type="SAM" id="Phobius"/>
    </source>
</evidence>
<dbReference type="Gene3D" id="3.30.420.10">
    <property type="entry name" value="Ribonuclease H-like superfamily/Ribonuclease H"/>
    <property type="match status" value="2"/>
</dbReference>
<evidence type="ECO:0000313" key="2">
    <source>
        <dbReference type="EMBL" id="RVX10361.1"/>
    </source>
</evidence>
<dbReference type="PANTHER" id="PTHR42648:SF28">
    <property type="entry name" value="TRANSPOSON-ENCODED PROTEIN WITH RIBONUCLEASE H-LIKE AND RETROVIRUS ZINC FINGER-LIKE DOMAINS"/>
    <property type="match status" value="1"/>
</dbReference>
<dbReference type="GO" id="GO:0003676">
    <property type="term" value="F:nucleic acid binding"/>
    <property type="evidence" value="ECO:0007669"/>
    <property type="project" value="InterPro"/>
</dbReference>
<organism evidence="2 3">
    <name type="scientific">Vitis vinifera</name>
    <name type="common">Grape</name>
    <dbReference type="NCBI Taxonomy" id="29760"/>
    <lineage>
        <taxon>Eukaryota</taxon>
        <taxon>Viridiplantae</taxon>
        <taxon>Streptophyta</taxon>
        <taxon>Embryophyta</taxon>
        <taxon>Tracheophyta</taxon>
        <taxon>Spermatophyta</taxon>
        <taxon>Magnoliopsida</taxon>
        <taxon>eudicotyledons</taxon>
        <taxon>Gunneridae</taxon>
        <taxon>Pentapetalae</taxon>
        <taxon>rosids</taxon>
        <taxon>Vitales</taxon>
        <taxon>Vitaceae</taxon>
        <taxon>Viteae</taxon>
        <taxon>Vitis</taxon>
    </lineage>
</organism>
<keyword evidence="1" id="KW-0812">Transmembrane</keyword>
<dbReference type="PANTHER" id="PTHR42648">
    <property type="entry name" value="TRANSPOSASE, PUTATIVE-RELATED"/>
    <property type="match status" value="1"/>
</dbReference>
<name>A0A438JN14_VITVI</name>
<dbReference type="EMBL" id="QGNW01000035">
    <property type="protein sequence ID" value="RVX10361.1"/>
    <property type="molecule type" value="Genomic_DNA"/>
</dbReference>
<dbReference type="InterPro" id="IPR039537">
    <property type="entry name" value="Retrotran_Ty1/copia-like"/>
</dbReference>
<keyword evidence="1" id="KW-0472">Membrane</keyword>
<evidence type="ECO:0000313" key="3">
    <source>
        <dbReference type="Proteomes" id="UP000288805"/>
    </source>
</evidence>
<reference evidence="2 3" key="1">
    <citation type="journal article" date="2018" name="PLoS Genet.">
        <title>Population sequencing reveals clonal diversity and ancestral inbreeding in the grapevine cultivar Chardonnay.</title>
        <authorList>
            <person name="Roach M.J."/>
            <person name="Johnson D.L."/>
            <person name="Bohlmann J."/>
            <person name="van Vuuren H.J."/>
            <person name="Jones S.J."/>
            <person name="Pretorius I.S."/>
            <person name="Schmidt S.A."/>
            <person name="Borneman A.R."/>
        </authorList>
    </citation>
    <scope>NUCLEOTIDE SEQUENCE [LARGE SCALE GENOMIC DNA]</scope>
    <source>
        <strain evidence="3">cv. Chardonnay</strain>
        <tissue evidence="2">Leaf</tissue>
    </source>
</reference>
<protein>
    <recommendedName>
        <fullName evidence="4">Integrase catalytic domain-containing protein</fullName>
    </recommendedName>
</protein>
<gene>
    <name evidence="2" type="ORF">CK203_016103</name>
</gene>
<evidence type="ECO:0008006" key="4">
    <source>
        <dbReference type="Google" id="ProtNLM"/>
    </source>
</evidence>